<evidence type="ECO:0000313" key="4">
    <source>
        <dbReference type="EMBL" id="MEI5993840.1"/>
    </source>
</evidence>
<dbReference type="RefSeq" id="WP_086330938.1">
    <property type="nucleotide sequence ID" value="NZ_NGLE02000001.1"/>
</dbReference>
<feature type="chain" id="PRO_5039728757" description="WxL domain-containing protein" evidence="2">
    <location>
        <begin position="22"/>
        <end position="261"/>
    </location>
</feature>
<evidence type="ECO:0000313" key="5">
    <source>
        <dbReference type="EMBL" id="OTO07778.1"/>
    </source>
</evidence>
<name>A0A242CCD2_9ENTE</name>
<feature type="region of interest" description="Disordered" evidence="1">
    <location>
        <begin position="27"/>
        <end position="73"/>
    </location>
</feature>
<dbReference type="EMBL" id="NGLE01000003">
    <property type="protein sequence ID" value="OTO07778.1"/>
    <property type="molecule type" value="Genomic_DNA"/>
</dbReference>
<evidence type="ECO:0000259" key="3">
    <source>
        <dbReference type="Pfam" id="PF13731"/>
    </source>
</evidence>
<sequence length="261" mass="27795">MKTTHKLASAALLAAVGVALAIPSATKAATSPNQTGKGNIEFQTDTSTNPSNLPPGESSGEELTEPTQNPDPSELKIVSVTDMDFDKHDILANDSEKTYKAVPFTDGTQTVAHFVRFRDIRANVAENFYTIDVALTKQFTSTGTLTSELTGAKLTYNNISLVTGTNSATLPTQAAVSSVTDLEFAEDGSKSQTILTNKQSGKGFGVFELMFDTNENAKAGKDVYDGVTLKVPGTNVLKSTNYEAEITWTIATTPEVEEPEA</sequence>
<dbReference type="InterPro" id="IPR027994">
    <property type="entry name" value="WxL_dom"/>
</dbReference>
<protein>
    <recommendedName>
        <fullName evidence="3">WxL domain-containing protein</fullName>
    </recommendedName>
</protein>
<evidence type="ECO:0000313" key="6">
    <source>
        <dbReference type="Proteomes" id="UP000195139"/>
    </source>
</evidence>
<feature type="signal peptide" evidence="2">
    <location>
        <begin position="1"/>
        <end position="21"/>
    </location>
</feature>
<dbReference type="OrthoDB" id="2183600at2"/>
<comment type="caution">
    <text evidence="5">The sequence shown here is derived from an EMBL/GenBank/DDBJ whole genome shotgun (WGS) entry which is preliminary data.</text>
</comment>
<accession>A0A242CCD2</accession>
<dbReference type="STRING" id="1834181.A5880_002048"/>
<feature type="domain" description="WxL" evidence="3">
    <location>
        <begin position="33"/>
        <end position="254"/>
    </location>
</feature>
<reference evidence="5" key="1">
    <citation type="submission" date="2017-05" db="EMBL/GenBank/DDBJ databases">
        <title>The Genome Sequence of Enterococcus sp. 4G2_DIV0659.</title>
        <authorList>
            <consortium name="The Broad Institute Genomics Platform"/>
            <consortium name="The Broad Institute Genomic Center for Infectious Diseases"/>
            <person name="Earl A."/>
            <person name="Manson A."/>
            <person name="Schwartman J."/>
            <person name="Gilmore M."/>
            <person name="Abouelleil A."/>
            <person name="Cao P."/>
            <person name="Chapman S."/>
            <person name="Cusick C."/>
            <person name="Shea T."/>
            <person name="Young S."/>
            <person name="Neafsey D."/>
            <person name="Nusbaum C."/>
            <person name="Birren B."/>
        </authorList>
    </citation>
    <scope>NUCLEOTIDE SEQUENCE [LARGE SCALE GENOMIC DNA]</scope>
    <source>
        <strain evidence="5">4G2_DIV0659</strain>
    </source>
</reference>
<organism evidence="5">
    <name type="scientific">Candidatus Enterococcus mansonii</name>
    <dbReference type="NCBI Taxonomy" id="1834181"/>
    <lineage>
        <taxon>Bacteria</taxon>
        <taxon>Bacillati</taxon>
        <taxon>Bacillota</taxon>
        <taxon>Bacilli</taxon>
        <taxon>Lactobacillales</taxon>
        <taxon>Enterococcaceae</taxon>
        <taxon>Enterococcus</taxon>
    </lineage>
</organism>
<dbReference type="Pfam" id="PF13731">
    <property type="entry name" value="WxL"/>
    <property type="match status" value="1"/>
</dbReference>
<dbReference type="AlphaFoldDB" id="A0A242CCD2"/>
<keyword evidence="6" id="KW-1185">Reference proteome</keyword>
<evidence type="ECO:0000256" key="2">
    <source>
        <dbReference type="SAM" id="SignalP"/>
    </source>
</evidence>
<evidence type="ECO:0000256" key="1">
    <source>
        <dbReference type="SAM" id="MobiDB-lite"/>
    </source>
</evidence>
<gene>
    <name evidence="4" type="ORF">A5880_001387</name>
    <name evidence="5" type="ORF">A5880_002048</name>
</gene>
<keyword evidence="2" id="KW-0732">Signal</keyword>
<dbReference type="Proteomes" id="UP000195139">
    <property type="component" value="Unassembled WGS sequence"/>
</dbReference>
<proteinExistence type="predicted"/>
<feature type="compositionally biased region" description="Polar residues" evidence="1">
    <location>
        <begin position="27"/>
        <end position="51"/>
    </location>
</feature>
<reference evidence="4 6" key="2">
    <citation type="submission" date="2018-07" db="EMBL/GenBank/DDBJ databases">
        <title>The Genome Sequence of Enterococcus sp. DIV0659b.</title>
        <authorList>
            <consortium name="The Broad Institute Genomics Platform"/>
            <consortium name="The Broad Institute Genomic Center for Infectious Diseases"/>
            <person name="Earl A."/>
            <person name="Manson A."/>
            <person name="Schwartman J."/>
            <person name="Gilmore M."/>
            <person name="Abouelleil A."/>
            <person name="Cao P."/>
            <person name="Chapman S."/>
            <person name="Cusick C."/>
            <person name="Shea T."/>
            <person name="Young S."/>
            <person name="Neafsey D."/>
            <person name="Nusbaum C."/>
            <person name="Birren B."/>
        </authorList>
    </citation>
    <scope>NUCLEOTIDE SEQUENCE [LARGE SCALE GENOMIC DNA]</scope>
    <source>
        <strain evidence="4 6">4G2_DIV0659</strain>
    </source>
</reference>
<dbReference type="EMBL" id="NGLE02000001">
    <property type="protein sequence ID" value="MEI5993840.1"/>
    <property type="molecule type" value="Genomic_DNA"/>
</dbReference>